<keyword evidence="1" id="KW-1185">Reference proteome</keyword>
<protein>
    <submittedName>
        <fullName evidence="2">Uncharacterized protein LOC107796038</fullName>
    </submittedName>
</protein>
<proteinExistence type="predicted"/>
<evidence type="ECO:0000313" key="1">
    <source>
        <dbReference type="Proteomes" id="UP000790787"/>
    </source>
</evidence>
<sequence>MIWEQTVDSSDWSEENKKSLTKHTPLCSLCSTMALELPNDLIQQAKISTRTEAGLPDYNPDDPSLPAMPSLSASVAAFDPSPPYLRCKHCQGKLLRGLQSLICIYCGQKLHQNANVAPDPISFKSTVGYQWLLQALRLDGSEKVGAATEKNQVNKGPSSPHDEILLSDLLDLKIRWPTELETDNTITNKKLEQSKSSYSSTVVDLDNFLSFTNISSAYREQTDISDNIGTAVNKTDGSHEDLSLFENLRSSERAVTSATVQTTDDRSSERAVTSSTVETTNDFTGWKADFQSADSGEENVSNKSITPIGSAGQHVFTTFGTSMSSTVSSGNQQEGSKSTDAFVGSDIDLSAQLDTVFGTPKGPIDRKLTDVAAVSPAANDWPAVDLWDIANSGASQNAGEVLPIVRPKDTELQDSSNDPSTSIDWFQDDTWQTQNAPAPKHDAANGDHDSFDEWDTFTSFAPIIDPFENAPAPKNDAVNGDHDSFDEWNTFTSSAPIKDPFEKAPTPKHDTANGDDDSFDEWNTFTSSVPTKDPFENILVQSDNDNNNNNAELTNFSSNLEDMDFGSFSQSDPFSGAPVKEAVSAEVNDNILEVPTIFSAVDTPSKVGDNAGHASENSDIRGESNPSKNDMDIEGIMSQMHDLSFMLETNLSIPSKSSISLPRD</sequence>
<dbReference type="RefSeq" id="XP_075093874.1">
    <property type="nucleotide sequence ID" value="XM_075237773.1"/>
</dbReference>
<reference evidence="2" key="2">
    <citation type="submission" date="2025-08" db="UniProtKB">
        <authorList>
            <consortium name="RefSeq"/>
        </authorList>
    </citation>
    <scope>IDENTIFICATION</scope>
    <source>
        <tissue evidence="2">Leaf</tissue>
    </source>
</reference>
<organism evidence="1 2">
    <name type="scientific">Nicotiana tabacum</name>
    <name type="common">Common tobacco</name>
    <dbReference type="NCBI Taxonomy" id="4097"/>
    <lineage>
        <taxon>Eukaryota</taxon>
        <taxon>Viridiplantae</taxon>
        <taxon>Streptophyta</taxon>
        <taxon>Embryophyta</taxon>
        <taxon>Tracheophyta</taxon>
        <taxon>Spermatophyta</taxon>
        <taxon>Magnoliopsida</taxon>
        <taxon>eudicotyledons</taxon>
        <taxon>Gunneridae</taxon>
        <taxon>Pentapetalae</taxon>
        <taxon>asterids</taxon>
        <taxon>lamiids</taxon>
        <taxon>Solanales</taxon>
        <taxon>Solanaceae</taxon>
        <taxon>Nicotianoideae</taxon>
        <taxon>Nicotianeae</taxon>
        <taxon>Nicotiana</taxon>
    </lineage>
</organism>
<gene>
    <name evidence="2" type="primary">LOC107796038</name>
</gene>
<name>A0AC58T9H2_TOBAC</name>
<accession>A0AC58T9H2</accession>
<dbReference type="Proteomes" id="UP000790787">
    <property type="component" value="Chromosome 2"/>
</dbReference>
<evidence type="ECO:0000313" key="2">
    <source>
        <dbReference type="RefSeq" id="XP_075093874.1"/>
    </source>
</evidence>
<reference evidence="1" key="1">
    <citation type="journal article" date="2014" name="Nat. Commun.">
        <title>The tobacco genome sequence and its comparison with those of tomato and potato.</title>
        <authorList>
            <person name="Sierro N."/>
            <person name="Battey J.N."/>
            <person name="Ouadi S."/>
            <person name="Bakaher N."/>
            <person name="Bovet L."/>
            <person name="Willig A."/>
            <person name="Goepfert S."/>
            <person name="Peitsch M.C."/>
            <person name="Ivanov N.V."/>
        </authorList>
    </citation>
    <scope>NUCLEOTIDE SEQUENCE [LARGE SCALE GENOMIC DNA]</scope>
</reference>